<dbReference type="GO" id="GO:0002100">
    <property type="term" value="P:tRNA wobble adenosine to inosine editing"/>
    <property type="evidence" value="ECO:0007669"/>
    <property type="project" value="TreeGrafter"/>
</dbReference>
<proteinExistence type="predicted"/>
<dbReference type="InterPro" id="IPR016193">
    <property type="entry name" value="Cytidine_deaminase-like"/>
</dbReference>
<reference evidence="4 5" key="1">
    <citation type="journal article" date="2015" name="Biotechnol. Bioeng.">
        <title>Genome sequence and phenotypic characterization of Caulobacter segnis.</title>
        <authorList>
            <person name="Patel S."/>
            <person name="Fletcher B."/>
            <person name="Scott D.C."/>
            <person name="Ely B."/>
        </authorList>
    </citation>
    <scope>NUCLEOTIDE SEQUENCE [LARGE SCALE GENOMIC DNA]</scope>
    <source>
        <strain evidence="4 5">ERI-2</strain>
    </source>
</reference>
<dbReference type="InterPro" id="IPR002125">
    <property type="entry name" value="CMP_dCMP_dom"/>
</dbReference>
<dbReference type="PANTHER" id="PTHR11079:SF202">
    <property type="entry name" value="TRNA-SPECIFIC ADENOSINE DEAMINASE"/>
    <property type="match status" value="1"/>
</dbReference>
<protein>
    <submittedName>
        <fullName evidence="4">Guanine deaminase</fullName>
        <ecNumber evidence="4">3.5.4.3</ecNumber>
    </submittedName>
</protein>
<evidence type="ECO:0000313" key="4">
    <source>
        <dbReference type="EMBL" id="OAA91906.1"/>
    </source>
</evidence>
<gene>
    <name evidence="4" type="primary">guaD_1</name>
    <name evidence="4" type="ORF">WY13_00308</name>
</gene>
<dbReference type="OrthoDB" id="9802676at2"/>
<dbReference type="PROSITE" id="PS51747">
    <property type="entry name" value="CYT_DCMP_DEAMINASES_2"/>
    <property type="match status" value="1"/>
</dbReference>
<dbReference type="EC" id="3.5.4.3" evidence="4"/>
<dbReference type="AlphaFoldDB" id="A0A162LCX4"/>
<keyword evidence="4" id="KW-0378">Hydrolase</keyword>
<dbReference type="PANTHER" id="PTHR11079">
    <property type="entry name" value="CYTOSINE DEAMINASE FAMILY MEMBER"/>
    <property type="match status" value="1"/>
</dbReference>
<dbReference type="Gene3D" id="3.40.140.10">
    <property type="entry name" value="Cytidine Deaminase, domain 2"/>
    <property type="match status" value="1"/>
</dbReference>
<dbReference type="Proteomes" id="UP000077407">
    <property type="component" value="Unassembled WGS sequence"/>
</dbReference>
<evidence type="ECO:0000259" key="3">
    <source>
        <dbReference type="PROSITE" id="PS51747"/>
    </source>
</evidence>
<organism evidence="4 5">
    <name type="scientific">Clostridium ljungdahlii</name>
    <dbReference type="NCBI Taxonomy" id="1538"/>
    <lineage>
        <taxon>Bacteria</taxon>
        <taxon>Bacillati</taxon>
        <taxon>Bacillota</taxon>
        <taxon>Clostridia</taxon>
        <taxon>Eubacteriales</taxon>
        <taxon>Clostridiaceae</taxon>
        <taxon>Clostridium</taxon>
    </lineage>
</organism>
<evidence type="ECO:0000256" key="1">
    <source>
        <dbReference type="ARBA" id="ARBA00022723"/>
    </source>
</evidence>
<evidence type="ECO:0000256" key="2">
    <source>
        <dbReference type="ARBA" id="ARBA00022833"/>
    </source>
</evidence>
<dbReference type="CDD" id="cd01285">
    <property type="entry name" value="nucleoside_deaminase"/>
    <property type="match status" value="1"/>
</dbReference>
<accession>A0A162LCX4</accession>
<dbReference type="RefSeq" id="WP_063553942.1">
    <property type="nucleotide sequence ID" value="NZ_LITT01000003.1"/>
</dbReference>
<feature type="domain" description="CMP/dCMP-type deaminase" evidence="3">
    <location>
        <begin position="4"/>
        <end position="118"/>
    </location>
</feature>
<dbReference type="Pfam" id="PF00383">
    <property type="entry name" value="dCMP_cyt_deam_1"/>
    <property type="match status" value="1"/>
</dbReference>
<evidence type="ECO:0000313" key="5">
    <source>
        <dbReference type="Proteomes" id="UP000077407"/>
    </source>
</evidence>
<dbReference type="GO" id="GO:0008270">
    <property type="term" value="F:zinc ion binding"/>
    <property type="evidence" value="ECO:0007669"/>
    <property type="project" value="InterPro"/>
</dbReference>
<comment type="caution">
    <text evidence="4">The sequence shown here is derived from an EMBL/GenBank/DDBJ whole genome shotgun (WGS) entry which is preliminary data.</text>
</comment>
<dbReference type="GO" id="GO:0052717">
    <property type="term" value="F:tRNA-specific adenosine-34 deaminase activity"/>
    <property type="evidence" value="ECO:0007669"/>
    <property type="project" value="TreeGrafter"/>
</dbReference>
<dbReference type="PATRIC" id="fig|1538.10.peg.795"/>
<dbReference type="EMBL" id="LITT01000003">
    <property type="protein sequence ID" value="OAA91906.1"/>
    <property type="molecule type" value="Genomic_DNA"/>
</dbReference>
<keyword evidence="2" id="KW-0862">Zinc</keyword>
<dbReference type="InterPro" id="IPR016192">
    <property type="entry name" value="APOBEC/CMP_deaminase_Zn-bd"/>
</dbReference>
<dbReference type="SUPFAM" id="SSF53927">
    <property type="entry name" value="Cytidine deaminase-like"/>
    <property type="match status" value="1"/>
</dbReference>
<name>A0A162LCX4_9CLOT</name>
<keyword evidence="1" id="KW-0479">Metal-binding</keyword>
<sequence length="163" mass="18478">MSKKDHLYYLRRANEIARNSREHGNTPFGALLVDKDGNILLEQENIEISTGDCTGHAEASLMRRASQKYSKEFLAECTLYTTFEPCVMCSGAIYWGNVRTVVYGLTEKELLNQTGNDKQNPTFDLSCREVFKKGQKGITVIGPFNELKDEILKTHEGYWGKSD</sequence>
<dbReference type="GO" id="GO:0008892">
    <property type="term" value="F:guanine deaminase activity"/>
    <property type="evidence" value="ECO:0007669"/>
    <property type="project" value="UniProtKB-EC"/>
</dbReference>
<dbReference type="PROSITE" id="PS00903">
    <property type="entry name" value="CYT_DCMP_DEAMINASES_1"/>
    <property type="match status" value="1"/>
</dbReference>